<evidence type="ECO:0000256" key="1">
    <source>
        <dbReference type="ARBA" id="ARBA00006217"/>
    </source>
</evidence>
<evidence type="ECO:0000256" key="6">
    <source>
        <dbReference type="PIRSR" id="PIRSR601765-1"/>
    </source>
</evidence>
<dbReference type="EMBL" id="AE013598">
    <property type="protein sequence ID" value="AAW75677.1"/>
    <property type="molecule type" value="Genomic_DNA"/>
</dbReference>
<dbReference type="KEGG" id="xoo:XOO2423"/>
<keyword evidence="3 6" id="KW-0862">Zinc</keyword>
<dbReference type="GO" id="GO:0004089">
    <property type="term" value="F:carbonate dehydratase activity"/>
    <property type="evidence" value="ECO:0007669"/>
    <property type="project" value="UniProtKB-UniRule"/>
</dbReference>
<dbReference type="Pfam" id="PF00484">
    <property type="entry name" value="Pro_CA"/>
    <property type="match status" value="1"/>
</dbReference>
<dbReference type="PANTHER" id="PTHR11002">
    <property type="entry name" value="CARBONIC ANHYDRASE"/>
    <property type="match status" value="1"/>
</dbReference>
<organism evidence="8 9">
    <name type="scientific">Xanthomonas oryzae pv. oryzae (strain KACC10331 / KXO85)</name>
    <dbReference type="NCBI Taxonomy" id="291331"/>
    <lineage>
        <taxon>Bacteria</taxon>
        <taxon>Pseudomonadati</taxon>
        <taxon>Pseudomonadota</taxon>
        <taxon>Gammaproteobacteria</taxon>
        <taxon>Lysobacterales</taxon>
        <taxon>Lysobacteraceae</taxon>
        <taxon>Xanthomonas</taxon>
    </lineage>
</organism>
<dbReference type="PANTHER" id="PTHR11002:SF76">
    <property type="entry name" value="CARBONIC ANHYDRASE"/>
    <property type="match status" value="1"/>
</dbReference>
<accession>Q5H044</accession>
<dbReference type="EC" id="4.2.1.1" evidence="7"/>
<protein>
    <recommendedName>
        <fullName evidence="7">Carbonic anhydrase</fullName>
        <ecNumber evidence="7">4.2.1.1</ecNumber>
    </recommendedName>
    <alternativeName>
        <fullName evidence="7">Carbonate dehydratase</fullName>
    </alternativeName>
</protein>
<dbReference type="SUPFAM" id="SSF53056">
    <property type="entry name" value="beta-carbonic anhydrase, cab"/>
    <property type="match status" value="1"/>
</dbReference>
<dbReference type="STRING" id="291331.XOO2423"/>
<dbReference type="InterPro" id="IPR001765">
    <property type="entry name" value="Carbonic_anhydrase"/>
</dbReference>
<dbReference type="InterPro" id="IPR036874">
    <property type="entry name" value="Carbonic_anhydrase_sf"/>
</dbReference>
<dbReference type="InterPro" id="IPR015892">
    <property type="entry name" value="Carbonic_anhydrase_CS"/>
</dbReference>
<comment type="cofactor">
    <cofactor evidence="6">
        <name>Zn(2+)</name>
        <dbReference type="ChEBI" id="CHEBI:29105"/>
    </cofactor>
    <text evidence="6">Binds 1 zinc ion per subunit.</text>
</comment>
<dbReference type="GO" id="GO:0008270">
    <property type="term" value="F:zinc ion binding"/>
    <property type="evidence" value="ECO:0007669"/>
    <property type="project" value="UniProtKB-UniRule"/>
</dbReference>
<evidence type="ECO:0000256" key="2">
    <source>
        <dbReference type="ARBA" id="ARBA00022723"/>
    </source>
</evidence>
<dbReference type="SMART" id="SM00947">
    <property type="entry name" value="Pro_CA"/>
    <property type="match status" value="1"/>
</dbReference>
<feature type="binding site" evidence="6">
    <location>
        <position position="75"/>
    </location>
    <ligand>
        <name>Zn(2+)</name>
        <dbReference type="ChEBI" id="CHEBI:29105"/>
    </ligand>
</feature>
<evidence type="ECO:0000313" key="9">
    <source>
        <dbReference type="Proteomes" id="UP000006735"/>
    </source>
</evidence>
<evidence type="ECO:0000256" key="3">
    <source>
        <dbReference type="ARBA" id="ARBA00022833"/>
    </source>
</evidence>
<comment type="catalytic activity">
    <reaction evidence="5 7">
        <text>hydrogencarbonate + H(+) = CO2 + H2O</text>
        <dbReference type="Rhea" id="RHEA:10748"/>
        <dbReference type="ChEBI" id="CHEBI:15377"/>
        <dbReference type="ChEBI" id="CHEBI:15378"/>
        <dbReference type="ChEBI" id="CHEBI:16526"/>
        <dbReference type="ChEBI" id="CHEBI:17544"/>
        <dbReference type="EC" id="4.2.1.1"/>
    </reaction>
</comment>
<sequence length="253" mass="28878">MAQPERSAPSVFLHHGFRPPLPSPLLCLWKTARMNELNHLLENNRAWSERIRREDPEFFSKLSTQQTPEYLWIGCSDSRVPANQIIDMAPGEVFVHRNIANVVVHTDLNCLSVIQFAVDVLKVKHVLVVGHYGCGGVFASLTQKRMGLVDNWIRHVTDVADKHEACLHDAGDLPIQHARLCELNVLEQVVNVCRTTIVRDAWERGQELYVHGWVYSLRDGRAHDLGMSIDRHELVQERYDAALAKIQADRAER</sequence>
<dbReference type="Gene3D" id="3.40.1050.10">
    <property type="entry name" value="Carbonic anhydrase"/>
    <property type="match status" value="1"/>
</dbReference>
<evidence type="ECO:0000256" key="7">
    <source>
        <dbReference type="RuleBase" id="RU003956"/>
    </source>
</evidence>
<evidence type="ECO:0000256" key="4">
    <source>
        <dbReference type="ARBA" id="ARBA00023239"/>
    </source>
</evidence>
<dbReference type="FunFam" id="3.40.1050.10:FF:000001">
    <property type="entry name" value="Carbonic anhydrase"/>
    <property type="match status" value="1"/>
</dbReference>
<evidence type="ECO:0000256" key="5">
    <source>
        <dbReference type="ARBA" id="ARBA00048348"/>
    </source>
</evidence>
<keyword evidence="2 6" id="KW-0479">Metal-binding</keyword>
<feature type="binding site" evidence="6">
    <location>
        <position position="77"/>
    </location>
    <ligand>
        <name>Zn(2+)</name>
        <dbReference type="ChEBI" id="CHEBI:29105"/>
    </ligand>
</feature>
<dbReference type="NCBIfam" id="NF007756">
    <property type="entry name" value="PRK10437.1"/>
    <property type="match status" value="1"/>
</dbReference>
<name>Q5H044_XANOR</name>
<feature type="binding site" evidence="6">
    <location>
        <position position="134"/>
    </location>
    <ligand>
        <name>Zn(2+)</name>
        <dbReference type="ChEBI" id="CHEBI:29105"/>
    </ligand>
</feature>
<evidence type="ECO:0000313" key="8">
    <source>
        <dbReference type="EMBL" id="AAW75677.1"/>
    </source>
</evidence>
<dbReference type="AlphaFoldDB" id="Q5H044"/>
<proteinExistence type="inferred from homology"/>
<keyword evidence="9" id="KW-1185">Reference proteome</keyword>
<comment type="similarity">
    <text evidence="1 7">Belongs to the beta-class carbonic anhydrase family.</text>
</comment>
<comment type="function">
    <text evidence="7">Reversible hydration of carbon dioxide.</text>
</comment>
<feature type="binding site" evidence="6">
    <location>
        <position position="131"/>
    </location>
    <ligand>
        <name>Zn(2+)</name>
        <dbReference type="ChEBI" id="CHEBI:29105"/>
    </ligand>
</feature>
<reference evidence="8 9" key="1">
    <citation type="journal article" date="2005" name="Nucleic Acids Res.">
        <title>The genome sequence of Xanthomonas oryzae pathovar oryzae KACC10331, the bacterial blight pathogen of rice.</title>
        <authorList>
            <person name="Lee B.M."/>
            <person name="Park Y.J."/>
            <person name="Park D.S."/>
            <person name="Kang H.W."/>
            <person name="Kim J.G."/>
            <person name="Song E.S."/>
            <person name="Park I.C."/>
            <person name="Yoon U.H."/>
            <person name="Hahn J.H."/>
            <person name="Koo B.S."/>
            <person name="Lee G.B."/>
            <person name="Kim H."/>
            <person name="Park H.S."/>
            <person name="Yoon K.O."/>
            <person name="Kim J.H."/>
            <person name="Jung C.H."/>
            <person name="Koh N.H."/>
            <person name="Seo J.S."/>
            <person name="Go S.J."/>
        </authorList>
    </citation>
    <scope>NUCLEOTIDE SEQUENCE [LARGE SCALE GENOMIC DNA]</scope>
    <source>
        <strain evidence="9">KACC10331 / KXO85</strain>
    </source>
</reference>
<dbReference type="CDD" id="cd00883">
    <property type="entry name" value="beta_CA_cladeA"/>
    <property type="match status" value="1"/>
</dbReference>
<dbReference type="HOGENOM" id="CLU_053879_3_0_6"/>
<gene>
    <name evidence="8" type="primary">yadF</name>
    <name evidence="8" type="ordered locus">XOO2423</name>
</gene>
<dbReference type="PROSITE" id="PS00704">
    <property type="entry name" value="PROK_CO2_ANHYDRASE_1"/>
    <property type="match status" value="1"/>
</dbReference>
<keyword evidence="4 7" id="KW-0456">Lyase</keyword>
<dbReference type="PROSITE" id="PS00705">
    <property type="entry name" value="PROK_CO2_ANHYDRASE_2"/>
    <property type="match status" value="1"/>
</dbReference>
<dbReference type="Proteomes" id="UP000006735">
    <property type="component" value="Chromosome"/>
</dbReference>
<dbReference type="GO" id="GO:0015976">
    <property type="term" value="P:carbon utilization"/>
    <property type="evidence" value="ECO:0007669"/>
    <property type="project" value="InterPro"/>
</dbReference>